<sequence length="292" mass="31218">MVAFAPTAEFSVRTAPRARGQDRTRTICASRRSKSSTRPLLRRSSPGRNVRLESCSKDPIRFEGGFLGLYVLVGGRPMTYGDPSGLSSTMLSGSCLTESSTSVTYSVTCQFDMPGWWWGTSRRRIRAPLTGGNNPLSTCLEMGIDGFVGYQVYRTTTTRSSRCSPCLGVTATTFACNPSLPGPGGAIKACTAATVIGVAVIASTLPRVDIDVIPIDIAPPTPRPKWPTCPGGQCLCCEIQTGNQQNIGSIIDTSCECKDPAECWADFPFSACVPPNQPPGKPPMPDERFPPP</sequence>
<reference evidence="2 3" key="1">
    <citation type="submission" date="2019-02" db="EMBL/GenBank/DDBJ databases">
        <title>Deep-cultivation of Planctomycetes and their phenomic and genomic characterization uncovers novel biology.</title>
        <authorList>
            <person name="Wiegand S."/>
            <person name="Jogler M."/>
            <person name="Boedeker C."/>
            <person name="Pinto D."/>
            <person name="Vollmers J."/>
            <person name="Rivas-Marin E."/>
            <person name="Kohn T."/>
            <person name="Peeters S.H."/>
            <person name="Heuer A."/>
            <person name="Rast P."/>
            <person name="Oberbeckmann S."/>
            <person name="Bunk B."/>
            <person name="Jeske O."/>
            <person name="Meyerdierks A."/>
            <person name="Storesund J.E."/>
            <person name="Kallscheuer N."/>
            <person name="Luecker S."/>
            <person name="Lage O.M."/>
            <person name="Pohl T."/>
            <person name="Merkel B.J."/>
            <person name="Hornburger P."/>
            <person name="Mueller R.-W."/>
            <person name="Bruemmer F."/>
            <person name="Labrenz M."/>
            <person name="Spormann A.M."/>
            <person name="Op den Camp H."/>
            <person name="Overmann J."/>
            <person name="Amann R."/>
            <person name="Jetten M.S.M."/>
            <person name="Mascher T."/>
            <person name="Medema M.H."/>
            <person name="Devos D.P."/>
            <person name="Kaster A.-K."/>
            <person name="Ovreas L."/>
            <person name="Rohde M."/>
            <person name="Galperin M.Y."/>
            <person name="Jogler C."/>
        </authorList>
    </citation>
    <scope>NUCLEOTIDE SEQUENCE [LARGE SCALE GENOMIC DNA]</scope>
    <source>
        <strain evidence="2 3">Q31a</strain>
    </source>
</reference>
<gene>
    <name evidence="2" type="ORF">Q31a_42080</name>
</gene>
<protein>
    <submittedName>
        <fullName evidence="2">Uncharacterized protein</fullName>
    </submittedName>
</protein>
<dbReference type="EMBL" id="CP036298">
    <property type="protein sequence ID" value="QDV25880.1"/>
    <property type="molecule type" value="Genomic_DNA"/>
</dbReference>
<evidence type="ECO:0000313" key="3">
    <source>
        <dbReference type="Proteomes" id="UP000318017"/>
    </source>
</evidence>
<dbReference type="KEGG" id="ahel:Q31a_42080"/>
<dbReference type="AlphaFoldDB" id="A0A518GBH0"/>
<proteinExistence type="predicted"/>
<accession>A0A518GBH0</accession>
<dbReference type="Proteomes" id="UP000318017">
    <property type="component" value="Chromosome"/>
</dbReference>
<evidence type="ECO:0000313" key="2">
    <source>
        <dbReference type="EMBL" id="QDV25880.1"/>
    </source>
</evidence>
<organism evidence="2 3">
    <name type="scientific">Aureliella helgolandensis</name>
    <dbReference type="NCBI Taxonomy" id="2527968"/>
    <lineage>
        <taxon>Bacteria</taxon>
        <taxon>Pseudomonadati</taxon>
        <taxon>Planctomycetota</taxon>
        <taxon>Planctomycetia</taxon>
        <taxon>Pirellulales</taxon>
        <taxon>Pirellulaceae</taxon>
        <taxon>Aureliella</taxon>
    </lineage>
</organism>
<feature type="compositionally biased region" description="Low complexity" evidence="1">
    <location>
        <begin position="36"/>
        <end position="48"/>
    </location>
</feature>
<feature type="region of interest" description="Disordered" evidence="1">
    <location>
        <begin position="14"/>
        <end position="50"/>
    </location>
</feature>
<keyword evidence="3" id="KW-1185">Reference proteome</keyword>
<name>A0A518GBH0_9BACT</name>
<evidence type="ECO:0000256" key="1">
    <source>
        <dbReference type="SAM" id="MobiDB-lite"/>
    </source>
</evidence>